<evidence type="ECO:0000256" key="3">
    <source>
        <dbReference type="ARBA" id="ARBA00022563"/>
    </source>
</evidence>
<keyword evidence="4" id="KW-0521">NADP</keyword>
<accession>A0ABP1QP04</accession>
<organism evidence="9 10">
    <name type="scientific">Orchesella dallaii</name>
    <dbReference type="NCBI Taxonomy" id="48710"/>
    <lineage>
        <taxon>Eukaryota</taxon>
        <taxon>Metazoa</taxon>
        <taxon>Ecdysozoa</taxon>
        <taxon>Arthropoda</taxon>
        <taxon>Hexapoda</taxon>
        <taxon>Collembola</taxon>
        <taxon>Entomobryomorpha</taxon>
        <taxon>Entomobryoidea</taxon>
        <taxon>Orchesellidae</taxon>
        <taxon>Orchesellinae</taxon>
        <taxon>Orchesella</taxon>
    </lineage>
</organism>
<keyword evidence="10" id="KW-1185">Reference proteome</keyword>
<dbReference type="InterPro" id="IPR012259">
    <property type="entry name" value="DHFR"/>
</dbReference>
<dbReference type="SUPFAM" id="SSF53597">
    <property type="entry name" value="Dihydrofolate reductase-like"/>
    <property type="match status" value="1"/>
</dbReference>
<sequence length="222" mass="25592">MLKFSSLFRISRQICNRASIKMVPLQLNLIAACDAKLGIGLKNDLPWRLRNEMAYFNRMTTGTSKCPGSTSGESKKNVVIMGRKTWDSIPLKFRPLKNRINVVLSRNKPEEDINENDVVWTSSWDETVEKLQEMEKNGKIGKIWVTGGSFVYKLALESPHCHRIYLTRLQKDFGCDVFFPDFDQNLFQPVTDPEVPQEEQDEGGTKYTFYVYEKTIHKENSA</sequence>
<keyword evidence="5" id="KW-0560">Oxidoreductase</keyword>
<dbReference type="InterPro" id="IPR001796">
    <property type="entry name" value="DHFR_dom"/>
</dbReference>
<dbReference type="PRINTS" id="PR00070">
    <property type="entry name" value="DHFR"/>
</dbReference>
<dbReference type="InterPro" id="IPR024072">
    <property type="entry name" value="DHFR-like_dom_sf"/>
</dbReference>
<proteinExistence type="inferred from homology"/>
<dbReference type="Proteomes" id="UP001642540">
    <property type="component" value="Unassembled WGS sequence"/>
</dbReference>
<evidence type="ECO:0000256" key="1">
    <source>
        <dbReference type="ARBA" id="ARBA00004903"/>
    </source>
</evidence>
<dbReference type="PANTHER" id="PTHR48069">
    <property type="entry name" value="DIHYDROFOLATE REDUCTASE"/>
    <property type="match status" value="1"/>
</dbReference>
<evidence type="ECO:0000256" key="6">
    <source>
        <dbReference type="ARBA" id="ARBA00048873"/>
    </source>
</evidence>
<dbReference type="PROSITE" id="PS00075">
    <property type="entry name" value="DHFR_1"/>
    <property type="match status" value="1"/>
</dbReference>
<dbReference type="PROSITE" id="PS51330">
    <property type="entry name" value="DHFR_2"/>
    <property type="match status" value="1"/>
</dbReference>
<evidence type="ECO:0000256" key="7">
    <source>
        <dbReference type="RuleBase" id="RU004474"/>
    </source>
</evidence>
<dbReference type="Pfam" id="PF00186">
    <property type="entry name" value="DHFR_1"/>
    <property type="match status" value="1"/>
</dbReference>
<evidence type="ECO:0000256" key="4">
    <source>
        <dbReference type="ARBA" id="ARBA00022857"/>
    </source>
</evidence>
<reference evidence="9 10" key="1">
    <citation type="submission" date="2024-08" db="EMBL/GenBank/DDBJ databases">
        <authorList>
            <person name="Cucini C."/>
            <person name="Frati F."/>
        </authorList>
    </citation>
    <scope>NUCLEOTIDE SEQUENCE [LARGE SCALE GENOMIC DNA]</scope>
</reference>
<evidence type="ECO:0000256" key="5">
    <source>
        <dbReference type="ARBA" id="ARBA00023002"/>
    </source>
</evidence>
<dbReference type="InterPro" id="IPR017925">
    <property type="entry name" value="DHFR_CS"/>
</dbReference>
<comment type="catalytic activity">
    <reaction evidence="6">
        <text>(6S)-5,6,7,8-tetrahydrofolate + NADP(+) = 7,8-dihydrofolate + NADPH + H(+)</text>
        <dbReference type="Rhea" id="RHEA:15009"/>
        <dbReference type="ChEBI" id="CHEBI:15378"/>
        <dbReference type="ChEBI" id="CHEBI:57451"/>
        <dbReference type="ChEBI" id="CHEBI:57453"/>
        <dbReference type="ChEBI" id="CHEBI:57783"/>
        <dbReference type="ChEBI" id="CHEBI:58349"/>
        <dbReference type="EC" id="1.5.1.3"/>
    </reaction>
</comment>
<name>A0ABP1QP04_9HEXA</name>
<dbReference type="EC" id="1.5.1.3" evidence="2"/>
<dbReference type="PANTHER" id="PTHR48069:SF3">
    <property type="entry name" value="DIHYDROFOLATE REDUCTASE"/>
    <property type="match status" value="1"/>
</dbReference>
<comment type="similarity">
    <text evidence="7">Belongs to the dihydrofolate reductase family.</text>
</comment>
<dbReference type="EMBL" id="CAXLJM020000041">
    <property type="protein sequence ID" value="CAL8109635.1"/>
    <property type="molecule type" value="Genomic_DNA"/>
</dbReference>
<comment type="caution">
    <text evidence="9">The sequence shown here is derived from an EMBL/GenBank/DDBJ whole genome shotgun (WGS) entry which is preliminary data.</text>
</comment>
<keyword evidence="3" id="KW-0554">One-carbon metabolism</keyword>
<dbReference type="CDD" id="cd00209">
    <property type="entry name" value="DHFR"/>
    <property type="match status" value="1"/>
</dbReference>
<gene>
    <name evidence="9" type="ORF">ODALV1_LOCUS13547</name>
</gene>
<dbReference type="PROSITE" id="PS51257">
    <property type="entry name" value="PROKAR_LIPOPROTEIN"/>
    <property type="match status" value="1"/>
</dbReference>
<evidence type="ECO:0000313" key="10">
    <source>
        <dbReference type="Proteomes" id="UP001642540"/>
    </source>
</evidence>
<evidence type="ECO:0000259" key="8">
    <source>
        <dbReference type="PROSITE" id="PS51330"/>
    </source>
</evidence>
<feature type="domain" description="DHFR" evidence="8">
    <location>
        <begin position="26"/>
        <end position="214"/>
    </location>
</feature>
<comment type="pathway">
    <text evidence="1">Cofactor biosynthesis; tetrahydrofolate biosynthesis; 5,6,7,8-tetrahydrofolate from 7,8-dihydrofolate: step 1/1.</text>
</comment>
<protein>
    <recommendedName>
        <fullName evidence="2">dihydrofolate reductase</fullName>
        <ecNumber evidence="2">1.5.1.3</ecNumber>
    </recommendedName>
</protein>
<evidence type="ECO:0000313" key="9">
    <source>
        <dbReference type="EMBL" id="CAL8109635.1"/>
    </source>
</evidence>
<dbReference type="Gene3D" id="3.40.430.10">
    <property type="entry name" value="Dihydrofolate Reductase, subunit A"/>
    <property type="match status" value="1"/>
</dbReference>
<evidence type="ECO:0000256" key="2">
    <source>
        <dbReference type="ARBA" id="ARBA00012856"/>
    </source>
</evidence>